<gene>
    <name evidence="2" type="ORF">UFOPK1755_00438</name>
</gene>
<dbReference type="EMBL" id="CAEZTX010000024">
    <property type="protein sequence ID" value="CAB4580016.1"/>
    <property type="molecule type" value="Genomic_DNA"/>
</dbReference>
<dbReference type="Gene3D" id="3.40.50.1010">
    <property type="entry name" value="5'-nuclease"/>
    <property type="match status" value="1"/>
</dbReference>
<accession>A0A6J6EV15</accession>
<feature type="domain" description="PIN" evidence="1">
    <location>
        <begin position="3"/>
        <end position="96"/>
    </location>
</feature>
<evidence type="ECO:0000313" key="2">
    <source>
        <dbReference type="EMBL" id="CAB4580016.1"/>
    </source>
</evidence>
<dbReference type="AlphaFoldDB" id="A0A6J6EV15"/>
<dbReference type="CDD" id="cd09874">
    <property type="entry name" value="PIN_MT3492-like"/>
    <property type="match status" value="1"/>
</dbReference>
<dbReference type="InterPro" id="IPR029060">
    <property type="entry name" value="PIN-like_dom_sf"/>
</dbReference>
<protein>
    <submittedName>
        <fullName evidence="2">Unannotated protein</fullName>
    </submittedName>
</protein>
<proteinExistence type="predicted"/>
<organism evidence="2">
    <name type="scientific">freshwater metagenome</name>
    <dbReference type="NCBI Taxonomy" id="449393"/>
    <lineage>
        <taxon>unclassified sequences</taxon>
        <taxon>metagenomes</taxon>
        <taxon>ecological metagenomes</taxon>
    </lineage>
</organism>
<dbReference type="InterPro" id="IPR002716">
    <property type="entry name" value="PIN_dom"/>
</dbReference>
<dbReference type="SUPFAM" id="SSF88723">
    <property type="entry name" value="PIN domain-like"/>
    <property type="match status" value="1"/>
</dbReference>
<name>A0A6J6EV15_9ZZZZ</name>
<sequence length="128" mass="14510">MWYFDSSAILGALLQQKDSDPITVLLSQGICTSRLSRVEVFRSISRIAPELRDASDDFFARCVLIEMEKVFLKRAEEYPQEITLKSADAIHVATVEFLRPMLFGLVTLDKQMILNAKRLGIKVYEPAA</sequence>
<evidence type="ECO:0000259" key="1">
    <source>
        <dbReference type="Pfam" id="PF01850"/>
    </source>
</evidence>
<dbReference type="Pfam" id="PF01850">
    <property type="entry name" value="PIN"/>
    <property type="match status" value="1"/>
</dbReference>
<reference evidence="2" key="1">
    <citation type="submission" date="2020-05" db="EMBL/GenBank/DDBJ databases">
        <authorList>
            <person name="Chiriac C."/>
            <person name="Salcher M."/>
            <person name="Ghai R."/>
            <person name="Kavagutti S V."/>
        </authorList>
    </citation>
    <scope>NUCLEOTIDE SEQUENCE</scope>
</reference>